<sequence>MSEVQNPPLWFYTDEPLSFDSEKLGRVKPTLAPADDTGYGLSVAELKKYFGIDAVRFGKLPKRMIIPVLHSWNIEYQWYRTEGYLYLVEPVE</sequence>
<organism evidence="1 2">
    <name type="scientific">Colletotrichum spaethianum</name>
    <dbReference type="NCBI Taxonomy" id="700344"/>
    <lineage>
        <taxon>Eukaryota</taxon>
        <taxon>Fungi</taxon>
        <taxon>Dikarya</taxon>
        <taxon>Ascomycota</taxon>
        <taxon>Pezizomycotina</taxon>
        <taxon>Sordariomycetes</taxon>
        <taxon>Hypocreomycetidae</taxon>
        <taxon>Glomerellales</taxon>
        <taxon>Glomerellaceae</taxon>
        <taxon>Colletotrichum</taxon>
        <taxon>Colletotrichum spaethianum species complex</taxon>
    </lineage>
</organism>
<name>A0AA37P4P0_9PEZI</name>
<proteinExistence type="predicted"/>
<dbReference type="AlphaFoldDB" id="A0AA37P4P0"/>
<protein>
    <submittedName>
        <fullName evidence="1">Uncharacterized protein</fullName>
    </submittedName>
</protein>
<gene>
    <name evidence="1" type="ORF">ColSpa_01872</name>
</gene>
<accession>A0AA37P4P0</accession>
<evidence type="ECO:0000313" key="2">
    <source>
        <dbReference type="Proteomes" id="UP001055115"/>
    </source>
</evidence>
<keyword evidence="2" id="KW-1185">Reference proteome</keyword>
<evidence type="ECO:0000313" key="1">
    <source>
        <dbReference type="EMBL" id="GKT41691.1"/>
    </source>
</evidence>
<dbReference type="Proteomes" id="UP001055115">
    <property type="component" value="Unassembled WGS sequence"/>
</dbReference>
<dbReference type="RefSeq" id="XP_049124041.1">
    <property type="nucleotide sequence ID" value="XM_049268084.1"/>
</dbReference>
<comment type="caution">
    <text evidence="1">The sequence shown here is derived from an EMBL/GenBank/DDBJ whole genome shotgun (WGS) entry which is preliminary data.</text>
</comment>
<dbReference type="GeneID" id="73322674"/>
<reference evidence="1 2" key="1">
    <citation type="submission" date="2022-03" db="EMBL/GenBank/DDBJ databases">
        <title>Genome data of Colletotrichum spp.</title>
        <authorList>
            <person name="Utami Y.D."/>
            <person name="Hiruma K."/>
        </authorList>
    </citation>
    <scope>NUCLEOTIDE SEQUENCE [LARGE SCALE GENOMIC DNA]</scope>
    <source>
        <strain evidence="1 2">MAFF 239500</strain>
    </source>
</reference>
<dbReference type="EMBL" id="BQXU01000003">
    <property type="protein sequence ID" value="GKT41691.1"/>
    <property type="molecule type" value="Genomic_DNA"/>
</dbReference>